<dbReference type="InterPro" id="IPR017896">
    <property type="entry name" value="4Fe4S_Fe-S-bd"/>
</dbReference>
<dbReference type="RefSeq" id="WP_218321212.1">
    <property type="nucleotide sequence ID" value="NZ_JAEEGC010000067.1"/>
</dbReference>
<keyword evidence="2" id="KW-0408">Iron</keyword>
<dbReference type="Proteomes" id="UP000694308">
    <property type="component" value="Unassembled WGS sequence"/>
</dbReference>
<evidence type="ECO:0000256" key="3">
    <source>
        <dbReference type="ARBA" id="ARBA00023014"/>
    </source>
</evidence>
<name>A0A949WRM0_9CLOT</name>
<organism evidence="5 6">
    <name type="scientific">Clostridium thailandense</name>
    <dbReference type="NCBI Taxonomy" id="2794346"/>
    <lineage>
        <taxon>Bacteria</taxon>
        <taxon>Bacillati</taxon>
        <taxon>Bacillota</taxon>
        <taxon>Clostridia</taxon>
        <taxon>Eubacteriales</taxon>
        <taxon>Clostridiaceae</taxon>
        <taxon>Clostridium</taxon>
    </lineage>
</organism>
<gene>
    <name evidence="5" type="ORF">I6U48_14665</name>
</gene>
<dbReference type="Pfam" id="PF04432">
    <property type="entry name" value="FrhB_FdhB_C"/>
    <property type="match status" value="1"/>
</dbReference>
<keyword evidence="1" id="KW-0479">Metal-binding</keyword>
<dbReference type="EMBL" id="JAEEGC010000067">
    <property type="protein sequence ID" value="MBV7274146.1"/>
    <property type="molecule type" value="Genomic_DNA"/>
</dbReference>
<evidence type="ECO:0000256" key="1">
    <source>
        <dbReference type="ARBA" id="ARBA00022723"/>
    </source>
</evidence>
<comment type="caution">
    <text evidence="5">The sequence shown here is derived from an EMBL/GenBank/DDBJ whole genome shotgun (WGS) entry which is preliminary data.</text>
</comment>
<dbReference type="InterPro" id="IPR052977">
    <property type="entry name" value="Polyferredoxin-like_ET"/>
</dbReference>
<proteinExistence type="predicted"/>
<dbReference type="GO" id="GO:0046872">
    <property type="term" value="F:metal ion binding"/>
    <property type="evidence" value="ECO:0007669"/>
    <property type="project" value="UniProtKB-KW"/>
</dbReference>
<evidence type="ECO:0000313" key="5">
    <source>
        <dbReference type="EMBL" id="MBV7274146.1"/>
    </source>
</evidence>
<keyword evidence="6" id="KW-1185">Reference proteome</keyword>
<dbReference type="PANTHER" id="PTHR43193">
    <property type="match status" value="1"/>
</dbReference>
<evidence type="ECO:0000256" key="2">
    <source>
        <dbReference type="ARBA" id="ARBA00023004"/>
    </source>
</evidence>
<dbReference type="GO" id="GO:0051536">
    <property type="term" value="F:iron-sulfur cluster binding"/>
    <property type="evidence" value="ECO:0007669"/>
    <property type="project" value="UniProtKB-KW"/>
</dbReference>
<dbReference type="AlphaFoldDB" id="A0A949WRM0"/>
<accession>A0A949WRM0</accession>
<protein>
    <submittedName>
        <fullName evidence="5">Coenzyme F420 hydrogenase/dehydrogenase, beta subunit C-terminal domain</fullName>
    </submittedName>
</protein>
<sequence length="372" mass="42699">MKNSAIDEIGQEKCTGCFGCFNSCNVEAISMEISKEGFYYPLINDGKCVSCGKCNNNCPVIRFKSDNYDEDKIKAYAGYTLDEDIRMESSSGGIFSELANYVLEQYGVVFGAKWNKNIKVNHSKVCNKQDLKELRSSKYVQSNIGNVYKNVLEELDRNKKVLFVGVPCQVAALKTFTQSESLITVDLICHGVPSMKVFESYLESKSRNKKVNSVNFRDKSKGWSKYCTKISFEDGSQYLKITREDPFFHGFICDLYLNSSCYDCKFASIPRSGDITIADFWQIDEELMDERGISLILTNNEKGENIIKELVKNNKIEIFEKTLEDALKGNPRIKNGHLRMRDKREECLRNIEEEGFEEISKKYIVNLKRYVY</sequence>
<reference evidence="5" key="1">
    <citation type="submission" date="2020-12" db="EMBL/GenBank/DDBJ databases">
        <title>Clostridium thailandense sp. nov., a novel acetogenic bacterium isolated from peat land soil in Thailand.</title>
        <authorList>
            <person name="Chaikitkaew S."/>
            <person name="Birkeland N.K."/>
        </authorList>
    </citation>
    <scope>NUCLEOTIDE SEQUENCE</scope>
    <source>
        <strain evidence="5">PL3</strain>
    </source>
</reference>
<feature type="domain" description="4Fe-4S ferredoxin-type" evidence="4">
    <location>
        <begin position="5"/>
        <end position="34"/>
    </location>
</feature>
<dbReference type="PROSITE" id="PS51379">
    <property type="entry name" value="4FE4S_FER_2"/>
    <property type="match status" value="2"/>
</dbReference>
<dbReference type="InterPro" id="IPR017900">
    <property type="entry name" value="4Fe4S_Fe_S_CS"/>
</dbReference>
<dbReference type="Pfam" id="PF12838">
    <property type="entry name" value="Fer4_7"/>
    <property type="match status" value="1"/>
</dbReference>
<keyword evidence="3" id="KW-0411">Iron-sulfur</keyword>
<dbReference type="InterPro" id="IPR007525">
    <property type="entry name" value="FrhB_FdhB_C"/>
</dbReference>
<dbReference type="PANTHER" id="PTHR43193:SF2">
    <property type="entry name" value="POLYFERREDOXIN PROTEIN FWDF"/>
    <property type="match status" value="1"/>
</dbReference>
<evidence type="ECO:0000313" key="6">
    <source>
        <dbReference type="Proteomes" id="UP000694308"/>
    </source>
</evidence>
<evidence type="ECO:0000259" key="4">
    <source>
        <dbReference type="PROSITE" id="PS51379"/>
    </source>
</evidence>
<feature type="domain" description="4Fe-4S ferredoxin-type" evidence="4">
    <location>
        <begin position="39"/>
        <end position="68"/>
    </location>
</feature>
<dbReference type="PROSITE" id="PS00198">
    <property type="entry name" value="4FE4S_FER_1"/>
    <property type="match status" value="1"/>
</dbReference>